<organism evidence="2 3">
    <name type="scientific">Apodospora peruviana</name>
    <dbReference type="NCBI Taxonomy" id="516989"/>
    <lineage>
        <taxon>Eukaryota</taxon>
        <taxon>Fungi</taxon>
        <taxon>Dikarya</taxon>
        <taxon>Ascomycota</taxon>
        <taxon>Pezizomycotina</taxon>
        <taxon>Sordariomycetes</taxon>
        <taxon>Sordariomycetidae</taxon>
        <taxon>Sordariales</taxon>
        <taxon>Lasiosphaeriaceae</taxon>
        <taxon>Apodospora</taxon>
    </lineage>
</organism>
<proteinExistence type="predicted"/>
<sequence>MYSLSPQPKKLMDFPVEMLIEILSSMDVDTLFRMSHVNRRLKEIVTMHWPSIFMPIIKRDFSPVELLFRVFDVCSGKAVTALDHICDGDVFFGQQLVCSHRGCGKDVDSRWTTQLSSNDALTVFKVCLAVKKWEREFHRLRFARYPQYSRSLRPHELERLRLGLYVWWRFARYFHGGFQFDEGFEDQGRFWLRRPDSPDIRCNFMRQYSTTQLHEIMDVWNTIRSAVGREVCPSIVTIREQSDNMLSRAEASRIGWGDPIENDFILATIMKLRPEDILHLLVFRHRYTTKQSLIQFIRLKNPWIEQSIETFTEATETVLRERERMLIDEKGSDALDPGLYFPQSGFPFRHGGVVDHGDRNIERLRAKYAHDAGKGTHYSTVNEEYADGLYLRAAVPMGQLVATS</sequence>
<dbReference type="Pfam" id="PF00646">
    <property type="entry name" value="F-box"/>
    <property type="match status" value="1"/>
</dbReference>
<protein>
    <recommendedName>
        <fullName evidence="1">F-box domain-containing protein</fullName>
    </recommendedName>
</protein>
<dbReference type="InterPro" id="IPR001810">
    <property type="entry name" value="F-box_dom"/>
</dbReference>
<dbReference type="SUPFAM" id="SSF81383">
    <property type="entry name" value="F-box domain"/>
    <property type="match status" value="1"/>
</dbReference>
<accession>A0AAE0M1T4</accession>
<comment type="caution">
    <text evidence="2">The sequence shown here is derived from an EMBL/GenBank/DDBJ whole genome shotgun (WGS) entry which is preliminary data.</text>
</comment>
<dbReference type="Proteomes" id="UP001283341">
    <property type="component" value="Unassembled WGS sequence"/>
</dbReference>
<name>A0AAE0M1T4_9PEZI</name>
<dbReference type="AlphaFoldDB" id="A0AAE0M1T4"/>
<reference evidence="2" key="1">
    <citation type="journal article" date="2023" name="Mol. Phylogenet. Evol.">
        <title>Genome-scale phylogeny and comparative genomics of the fungal order Sordariales.</title>
        <authorList>
            <person name="Hensen N."/>
            <person name="Bonometti L."/>
            <person name="Westerberg I."/>
            <person name="Brannstrom I.O."/>
            <person name="Guillou S."/>
            <person name="Cros-Aarteil S."/>
            <person name="Calhoun S."/>
            <person name="Haridas S."/>
            <person name="Kuo A."/>
            <person name="Mondo S."/>
            <person name="Pangilinan J."/>
            <person name="Riley R."/>
            <person name="LaButti K."/>
            <person name="Andreopoulos B."/>
            <person name="Lipzen A."/>
            <person name="Chen C."/>
            <person name="Yan M."/>
            <person name="Daum C."/>
            <person name="Ng V."/>
            <person name="Clum A."/>
            <person name="Steindorff A."/>
            <person name="Ohm R.A."/>
            <person name="Martin F."/>
            <person name="Silar P."/>
            <person name="Natvig D.O."/>
            <person name="Lalanne C."/>
            <person name="Gautier V."/>
            <person name="Ament-Velasquez S.L."/>
            <person name="Kruys A."/>
            <person name="Hutchinson M.I."/>
            <person name="Powell A.J."/>
            <person name="Barry K."/>
            <person name="Miller A.N."/>
            <person name="Grigoriev I.V."/>
            <person name="Debuchy R."/>
            <person name="Gladieux P."/>
            <person name="Hiltunen Thoren M."/>
            <person name="Johannesson H."/>
        </authorList>
    </citation>
    <scope>NUCLEOTIDE SEQUENCE</scope>
    <source>
        <strain evidence="2">CBS 118394</strain>
    </source>
</reference>
<reference evidence="2" key="2">
    <citation type="submission" date="2023-06" db="EMBL/GenBank/DDBJ databases">
        <authorList>
            <consortium name="Lawrence Berkeley National Laboratory"/>
            <person name="Haridas S."/>
            <person name="Hensen N."/>
            <person name="Bonometti L."/>
            <person name="Westerberg I."/>
            <person name="Brannstrom I.O."/>
            <person name="Guillou S."/>
            <person name="Cros-Aarteil S."/>
            <person name="Calhoun S."/>
            <person name="Kuo A."/>
            <person name="Mondo S."/>
            <person name="Pangilinan J."/>
            <person name="Riley R."/>
            <person name="Labutti K."/>
            <person name="Andreopoulos B."/>
            <person name="Lipzen A."/>
            <person name="Chen C."/>
            <person name="Yanf M."/>
            <person name="Daum C."/>
            <person name="Ng V."/>
            <person name="Clum A."/>
            <person name="Steindorff A."/>
            <person name="Ohm R."/>
            <person name="Martin F."/>
            <person name="Silar P."/>
            <person name="Natvig D."/>
            <person name="Lalanne C."/>
            <person name="Gautier V."/>
            <person name="Ament-Velasquez S.L."/>
            <person name="Kruys A."/>
            <person name="Hutchinson M.I."/>
            <person name="Powell A.J."/>
            <person name="Barry K."/>
            <person name="Miller A.N."/>
            <person name="Grigoriev I.V."/>
            <person name="Debuchy R."/>
            <person name="Gladieux P."/>
            <person name="Thoren M.H."/>
            <person name="Johannesson H."/>
        </authorList>
    </citation>
    <scope>NUCLEOTIDE SEQUENCE</scope>
    <source>
        <strain evidence="2">CBS 118394</strain>
    </source>
</reference>
<evidence type="ECO:0000259" key="1">
    <source>
        <dbReference type="PROSITE" id="PS50181"/>
    </source>
</evidence>
<dbReference type="PROSITE" id="PS50181">
    <property type="entry name" value="FBOX"/>
    <property type="match status" value="1"/>
</dbReference>
<dbReference type="EMBL" id="JAUEDM010000006">
    <property type="protein sequence ID" value="KAK3314929.1"/>
    <property type="molecule type" value="Genomic_DNA"/>
</dbReference>
<dbReference type="InterPro" id="IPR036047">
    <property type="entry name" value="F-box-like_dom_sf"/>
</dbReference>
<gene>
    <name evidence="2" type="ORF">B0H66DRAFT_605850</name>
</gene>
<evidence type="ECO:0000313" key="2">
    <source>
        <dbReference type="EMBL" id="KAK3314929.1"/>
    </source>
</evidence>
<feature type="domain" description="F-box" evidence="1">
    <location>
        <begin position="8"/>
        <end position="52"/>
    </location>
</feature>
<evidence type="ECO:0000313" key="3">
    <source>
        <dbReference type="Proteomes" id="UP001283341"/>
    </source>
</evidence>
<keyword evidence="3" id="KW-1185">Reference proteome</keyword>